<dbReference type="GeneID" id="43592274"/>
<dbReference type="InterPro" id="IPR002035">
    <property type="entry name" value="VWF_A"/>
</dbReference>
<dbReference type="PANTHER" id="PTHR34706">
    <property type="entry name" value="SLR1338 PROTEIN"/>
    <property type="match status" value="1"/>
</dbReference>
<sequence>MPWNPFKSKSKNSSGTAPSSHNYAAPSTPSYPIPNTTPYPNNTNSYSTGAAPASGNGKQAYAPPPGLPPTAGGGSASAAPPSYGASIQLRDQAGEDPLEMLKLYDTVFLVDDSGSMAGSRWTQAGNALMGVADLAGKYDDDGFDVHFLNSRKDGSGMRTSRQVADLFSAVRPGGATPTGQRLEYLLRDYMKRLERSRTFSIGAGKGNIKPMNLIVITDGAPTDDPESVIVTFAKRLDKGEYPLSQVGIQFLQIGNDPQAKAALEEMDDGLSSTHDIRDIVDTVPYSGEDMSADIIIKTLLGGINRRLDRKK</sequence>
<dbReference type="KEGG" id="ksn:43592274"/>
<reference evidence="2" key="2">
    <citation type="submission" date="2024-01" db="EMBL/GenBank/DDBJ databases">
        <title>Comparative genomics of Cryptococcus and Kwoniella reveals pathogenesis evolution and contrasting modes of karyotype evolution via chromosome fusion or intercentromeric recombination.</title>
        <authorList>
            <person name="Coelho M.A."/>
            <person name="David-Palma M."/>
            <person name="Shea T."/>
            <person name="Bowers K."/>
            <person name="McGinley-Smith S."/>
            <person name="Mohammad A.W."/>
            <person name="Gnirke A."/>
            <person name="Yurkov A.M."/>
            <person name="Nowrousian M."/>
            <person name="Sun S."/>
            <person name="Cuomo C.A."/>
            <person name="Heitman J."/>
        </authorList>
    </citation>
    <scope>NUCLEOTIDE SEQUENCE</scope>
    <source>
        <strain evidence="2">CBS 12478</strain>
    </source>
</reference>
<evidence type="ECO:0000313" key="2">
    <source>
        <dbReference type="EMBL" id="WWD20268.1"/>
    </source>
</evidence>
<dbReference type="Gene3D" id="3.40.50.410">
    <property type="entry name" value="von Willebrand factor, type A domain"/>
    <property type="match status" value="1"/>
</dbReference>
<dbReference type="Pfam" id="PF00092">
    <property type="entry name" value="VWA"/>
    <property type="match status" value="1"/>
</dbReference>
<accession>A0A5M6BRT0</accession>
<protein>
    <submittedName>
        <fullName evidence="2">Uncharacterized protein</fullName>
    </submittedName>
</protein>
<dbReference type="InterPro" id="IPR036465">
    <property type="entry name" value="vWFA_dom_sf"/>
</dbReference>
<dbReference type="RefSeq" id="XP_031857588.1">
    <property type="nucleotide sequence ID" value="XM_032008102.1"/>
</dbReference>
<proteinExistence type="predicted"/>
<feature type="compositionally biased region" description="Low complexity" evidence="1">
    <location>
        <begin position="38"/>
        <end position="48"/>
    </location>
</feature>
<reference evidence="2" key="1">
    <citation type="submission" date="2017-08" db="EMBL/GenBank/DDBJ databases">
        <authorList>
            <person name="Cuomo C."/>
            <person name="Billmyre B."/>
            <person name="Heitman J."/>
        </authorList>
    </citation>
    <scope>NUCLEOTIDE SEQUENCE</scope>
    <source>
        <strain evidence="2">CBS 12478</strain>
    </source>
</reference>
<evidence type="ECO:0000313" key="3">
    <source>
        <dbReference type="Proteomes" id="UP000322225"/>
    </source>
</evidence>
<gene>
    <name evidence="2" type="ORF">CI109_104744</name>
</gene>
<dbReference type="SUPFAM" id="SSF53300">
    <property type="entry name" value="vWA-like"/>
    <property type="match status" value="1"/>
</dbReference>
<dbReference type="PROSITE" id="PS50234">
    <property type="entry name" value="VWFA"/>
    <property type="match status" value="1"/>
</dbReference>
<evidence type="ECO:0000256" key="1">
    <source>
        <dbReference type="SAM" id="MobiDB-lite"/>
    </source>
</evidence>
<dbReference type="SMART" id="SM00327">
    <property type="entry name" value="VWA"/>
    <property type="match status" value="1"/>
</dbReference>
<dbReference type="EMBL" id="CP144058">
    <property type="protein sequence ID" value="WWD20268.1"/>
    <property type="molecule type" value="Genomic_DNA"/>
</dbReference>
<dbReference type="Proteomes" id="UP000322225">
    <property type="component" value="Chromosome 8"/>
</dbReference>
<dbReference type="OrthoDB" id="2142040at2759"/>
<name>A0A5M6BRT0_9TREE</name>
<dbReference type="AlphaFoldDB" id="A0A5M6BRT0"/>
<feature type="region of interest" description="Disordered" evidence="1">
    <location>
        <begin position="1"/>
        <end position="83"/>
    </location>
</feature>
<organism evidence="2 3">
    <name type="scientific">Kwoniella shandongensis</name>
    <dbReference type="NCBI Taxonomy" id="1734106"/>
    <lineage>
        <taxon>Eukaryota</taxon>
        <taxon>Fungi</taxon>
        <taxon>Dikarya</taxon>
        <taxon>Basidiomycota</taxon>
        <taxon>Agaricomycotina</taxon>
        <taxon>Tremellomycetes</taxon>
        <taxon>Tremellales</taxon>
        <taxon>Cryptococcaceae</taxon>
        <taxon>Kwoniella</taxon>
    </lineage>
</organism>
<feature type="compositionally biased region" description="Polar residues" evidence="1">
    <location>
        <begin position="11"/>
        <end position="22"/>
    </location>
</feature>
<keyword evidence="3" id="KW-1185">Reference proteome</keyword>
<dbReference type="PANTHER" id="PTHR34706:SF1">
    <property type="entry name" value="VWFA DOMAIN-CONTAINING PROTEIN"/>
    <property type="match status" value="1"/>
</dbReference>